<comment type="caution">
    <text evidence="2">The sequence shown here is derived from an EMBL/GenBank/DDBJ whole genome shotgun (WGS) entry which is preliminary data.</text>
</comment>
<dbReference type="GO" id="GO:0020037">
    <property type="term" value="F:heme binding"/>
    <property type="evidence" value="ECO:0007669"/>
    <property type="project" value="InterPro"/>
</dbReference>
<keyword evidence="1" id="KW-0472">Membrane</keyword>
<dbReference type="Proteomes" id="UP000813462">
    <property type="component" value="Unassembled WGS sequence"/>
</dbReference>
<dbReference type="AlphaFoldDB" id="A0A978V0Z8"/>
<dbReference type="Pfam" id="PF00067">
    <property type="entry name" value="p450"/>
    <property type="match status" value="1"/>
</dbReference>
<evidence type="ECO:0000313" key="2">
    <source>
        <dbReference type="EMBL" id="KAH7520914.1"/>
    </source>
</evidence>
<gene>
    <name evidence="2" type="ORF">FEM48_Zijuj08G0196200</name>
</gene>
<sequence>MCWSWANSYNQKYEHVGREFLTIFLVIVFTAIWFLYNKRIWFLYNKRKTNPKPPPGPRGLPIVGYFPFLGTHLQKEFIELGKIYGPIYKFWLGNRLCFVISLPLLVKQVVREQDSVFANRNSPVVAMAASYGANDIAYSPYGPAWKKMQKIFVSQMLSKSVLDSLYYLR</sequence>
<feature type="transmembrane region" description="Helical" evidence="1">
    <location>
        <begin position="20"/>
        <end position="37"/>
    </location>
</feature>
<dbReference type="Gene3D" id="1.10.630.10">
    <property type="entry name" value="Cytochrome P450"/>
    <property type="match status" value="1"/>
</dbReference>
<name>A0A978V0Z8_ZIZJJ</name>
<dbReference type="GO" id="GO:0016705">
    <property type="term" value="F:oxidoreductase activity, acting on paired donors, with incorporation or reduction of molecular oxygen"/>
    <property type="evidence" value="ECO:0007669"/>
    <property type="project" value="InterPro"/>
</dbReference>
<dbReference type="EMBL" id="JAEACU010000008">
    <property type="protein sequence ID" value="KAH7520914.1"/>
    <property type="molecule type" value="Genomic_DNA"/>
</dbReference>
<dbReference type="InterPro" id="IPR036396">
    <property type="entry name" value="Cyt_P450_sf"/>
</dbReference>
<dbReference type="SUPFAM" id="SSF48264">
    <property type="entry name" value="Cytochrome P450"/>
    <property type="match status" value="1"/>
</dbReference>
<proteinExistence type="predicted"/>
<organism evidence="2 3">
    <name type="scientific">Ziziphus jujuba var. spinosa</name>
    <dbReference type="NCBI Taxonomy" id="714518"/>
    <lineage>
        <taxon>Eukaryota</taxon>
        <taxon>Viridiplantae</taxon>
        <taxon>Streptophyta</taxon>
        <taxon>Embryophyta</taxon>
        <taxon>Tracheophyta</taxon>
        <taxon>Spermatophyta</taxon>
        <taxon>Magnoliopsida</taxon>
        <taxon>eudicotyledons</taxon>
        <taxon>Gunneridae</taxon>
        <taxon>Pentapetalae</taxon>
        <taxon>rosids</taxon>
        <taxon>fabids</taxon>
        <taxon>Rosales</taxon>
        <taxon>Rhamnaceae</taxon>
        <taxon>Paliureae</taxon>
        <taxon>Ziziphus</taxon>
    </lineage>
</organism>
<dbReference type="GO" id="GO:0004497">
    <property type="term" value="F:monooxygenase activity"/>
    <property type="evidence" value="ECO:0007669"/>
    <property type="project" value="InterPro"/>
</dbReference>
<dbReference type="PANTHER" id="PTHR47951:SF7">
    <property type="entry name" value="FLAVONOID 3',5'-HYDROXYLASE-LIKE ISOFORM X1"/>
    <property type="match status" value="1"/>
</dbReference>
<dbReference type="GO" id="GO:0005506">
    <property type="term" value="F:iron ion binding"/>
    <property type="evidence" value="ECO:0007669"/>
    <property type="project" value="InterPro"/>
</dbReference>
<reference evidence="2" key="1">
    <citation type="journal article" date="2021" name="Front. Plant Sci.">
        <title>Chromosome-Scale Genome Assembly for Chinese Sour Jujube and Insights Into Its Genome Evolution and Domestication Signature.</title>
        <authorList>
            <person name="Shen L.-Y."/>
            <person name="Luo H."/>
            <person name="Wang X.-L."/>
            <person name="Wang X.-M."/>
            <person name="Qiu X.-J."/>
            <person name="Liu H."/>
            <person name="Zhou S.-S."/>
            <person name="Jia K.-H."/>
            <person name="Nie S."/>
            <person name="Bao Y.-T."/>
            <person name="Zhang R.-G."/>
            <person name="Yun Q.-Z."/>
            <person name="Chai Y.-H."/>
            <person name="Lu J.-Y."/>
            <person name="Li Y."/>
            <person name="Zhao S.-W."/>
            <person name="Mao J.-F."/>
            <person name="Jia S.-G."/>
            <person name="Mao Y.-M."/>
        </authorList>
    </citation>
    <scope>NUCLEOTIDE SEQUENCE</scope>
    <source>
        <strain evidence="2">AT0</strain>
        <tissue evidence="2">Leaf</tissue>
    </source>
</reference>
<keyword evidence="1" id="KW-0812">Transmembrane</keyword>
<keyword evidence="1" id="KW-1133">Transmembrane helix</keyword>
<evidence type="ECO:0000256" key="1">
    <source>
        <dbReference type="SAM" id="Phobius"/>
    </source>
</evidence>
<dbReference type="InterPro" id="IPR001128">
    <property type="entry name" value="Cyt_P450"/>
</dbReference>
<protein>
    <submittedName>
        <fullName evidence="2">Uncharacterized protein</fullName>
    </submittedName>
</protein>
<evidence type="ECO:0000313" key="3">
    <source>
        <dbReference type="Proteomes" id="UP000813462"/>
    </source>
</evidence>
<accession>A0A978V0Z8</accession>
<dbReference type="PANTHER" id="PTHR47951">
    <property type="entry name" value="OS08G0547900 PROTEIN"/>
    <property type="match status" value="1"/>
</dbReference>